<reference evidence="1 2" key="1">
    <citation type="submission" date="2024-03" db="EMBL/GenBank/DDBJ databases">
        <title>Community enrichment and isolation of bacterial strains for fucoidan degradation.</title>
        <authorList>
            <person name="Sichert A."/>
        </authorList>
    </citation>
    <scope>NUCLEOTIDE SEQUENCE [LARGE SCALE GENOMIC DNA]</scope>
    <source>
        <strain evidence="1 2">AS81</strain>
    </source>
</reference>
<accession>A0ABU9U469</accession>
<proteinExistence type="predicted"/>
<comment type="caution">
    <text evidence="1">The sequence shown here is derived from an EMBL/GenBank/DDBJ whole genome shotgun (WGS) entry which is preliminary data.</text>
</comment>
<name>A0ABU9U469_9GAMM</name>
<dbReference type="Gene3D" id="2.180.10.10">
    <property type="entry name" value="RHS repeat-associated core"/>
    <property type="match status" value="1"/>
</dbReference>
<evidence type="ECO:0000313" key="1">
    <source>
        <dbReference type="EMBL" id="MEM5551592.1"/>
    </source>
</evidence>
<dbReference type="NCBIfam" id="TIGR03696">
    <property type="entry name" value="Rhs_assc_core"/>
    <property type="match status" value="1"/>
</dbReference>
<sequence>MRSFTGHEQMDELEVIHMNGRIYDANIGRFLQADPFVQFPNLTQSHNRYSYVLNNPLTYNDPSGYFLKKLMKITGLTSILKAIASIPILDAAIGIALNFIPGCQVWCAALYQGLKAYAVTGDFGAGLKAGILTAMTAAVSGEIGAKLDFDVGGWTAVQNVAAHAAVGGVTSVLQGGKFGHGFVSSLVTASMKGFMNPKTTEFGNAYSRTAIAGVVGGTVSKLTGGKFANGAVTSAMQWWYNAEQGGEVEKEKIIKKYESDIKVLEDTFETKVQEMIDGGKKYDGSGVVNNIKSFFGASYLGCGQQARLLTVELHKLNWGDDLKLQWDFSIQSEYFPDAFLRHQFILATPITPVDLKPIRIDSWANSFDQE</sequence>
<dbReference type="InterPro" id="IPR022385">
    <property type="entry name" value="Rhs_assc_core"/>
</dbReference>
<gene>
    <name evidence="1" type="ORF">WNY63_12710</name>
</gene>
<dbReference type="PANTHER" id="PTHR32305">
    <property type="match status" value="1"/>
</dbReference>
<dbReference type="InterPro" id="IPR050708">
    <property type="entry name" value="T6SS_VgrG/RHS"/>
</dbReference>
<organism evidence="1 2">
    <name type="scientific">Pseudoalteromonas neustonica</name>
    <dbReference type="NCBI Taxonomy" id="1840331"/>
    <lineage>
        <taxon>Bacteria</taxon>
        <taxon>Pseudomonadati</taxon>
        <taxon>Pseudomonadota</taxon>
        <taxon>Gammaproteobacteria</taxon>
        <taxon>Alteromonadales</taxon>
        <taxon>Pseudoalteromonadaceae</taxon>
        <taxon>Pseudoalteromonas</taxon>
    </lineage>
</organism>
<protein>
    <submittedName>
        <fullName evidence="1">RHS repeat-associated core domain-containing protein</fullName>
    </submittedName>
</protein>
<dbReference type="PANTHER" id="PTHR32305:SF15">
    <property type="entry name" value="PROTEIN RHSA-RELATED"/>
    <property type="match status" value="1"/>
</dbReference>
<dbReference type="EMBL" id="JBBMQU010000022">
    <property type="protein sequence ID" value="MEM5551592.1"/>
    <property type="molecule type" value="Genomic_DNA"/>
</dbReference>
<dbReference type="Proteomes" id="UP001388366">
    <property type="component" value="Unassembled WGS sequence"/>
</dbReference>
<evidence type="ECO:0000313" key="2">
    <source>
        <dbReference type="Proteomes" id="UP001388366"/>
    </source>
</evidence>
<keyword evidence="2" id="KW-1185">Reference proteome</keyword>
<dbReference type="RefSeq" id="WP_342884064.1">
    <property type="nucleotide sequence ID" value="NZ_JBBMQU010000022.1"/>
</dbReference>